<dbReference type="SUPFAM" id="SSF46894">
    <property type="entry name" value="C-terminal effector domain of the bipartite response regulators"/>
    <property type="match status" value="1"/>
</dbReference>
<keyword evidence="11" id="KW-1185">Reference proteome</keyword>
<dbReference type="PROSITE" id="PS51755">
    <property type="entry name" value="OMPR_PHOB"/>
    <property type="match status" value="1"/>
</dbReference>
<evidence type="ECO:0000259" key="8">
    <source>
        <dbReference type="PROSITE" id="PS50110"/>
    </source>
</evidence>
<keyword evidence="2" id="KW-0902">Two-component regulatory system</keyword>
<comment type="caution">
    <text evidence="6">Lacks conserved residue(s) required for the propagation of feature annotation.</text>
</comment>
<reference evidence="10" key="1">
    <citation type="submission" date="2022-01" db="EMBL/GenBank/DDBJ databases">
        <title>PSI-footprinting approach for the identification of protein synthesis inhibitor producers.</title>
        <authorList>
            <person name="Handel F."/>
            <person name="Kulik A."/>
            <person name="Wex K.W."/>
            <person name="Berscheid A."/>
            <person name="Saur J.S."/>
            <person name="Winkler A."/>
            <person name="Wibberg D."/>
            <person name="Kalinowski J."/>
            <person name="Broetz-Oesterhelt H."/>
            <person name="Mast Y."/>
        </authorList>
    </citation>
    <scope>NUCLEOTIDE SEQUENCE</scope>
    <source>
        <strain evidence="10">KNN 49.3e</strain>
    </source>
</reference>
<dbReference type="InterPro" id="IPR001867">
    <property type="entry name" value="OmpR/PhoB-type_DNA-bd"/>
</dbReference>
<dbReference type="PANTHER" id="PTHR48111:SF1">
    <property type="entry name" value="TWO-COMPONENT RESPONSE REGULATOR ORR33"/>
    <property type="match status" value="1"/>
</dbReference>
<evidence type="ECO:0000256" key="5">
    <source>
        <dbReference type="ARBA" id="ARBA00023163"/>
    </source>
</evidence>
<feature type="DNA-binding region" description="OmpR/PhoB-type" evidence="7">
    <location>
        <begin position="159"/>
        <end position="259"/>
    </location>
</feature>
<dbReference type="Pfam" id="PF00072">
    <property type="entry name" value="Response_reg"/>
    <property type="match status" value="1"/>
</dbReference>
<evidence type="ECO:0000256" key="1">
    <source>
        <dbReference type="ARBA" id="ARBA00022553"/>
    </source>
</evidence>
<dbReference type="Pfam" id="PF00486">
    <property type="entry name" value="Trans_reg_C"/>
    <property type="match status" value="1"/>
</dbReference>
<dbReference type="CDD" id="cd00383">
    <property type="entry name" value="trans_reg_C"/>
    <property type="match status" value="1"/>
</dbReference>
<keyword evidence="3" id="KW-0805">Transcription regulation</keyword>
<evidence type="ECO:0000256" key="7">
    <source>
        <dbReference type="PROSITE-ProRule" id="PRU01091"/>
    </source>
</evidence>
<accession>A0ABY4NXQ6</accession>
<dbReference type="Proteomes" id="UP000830158">
    <property type="component" value="Chromosome"/>
</dbReference>
<dbReference type="Gene3D" id="3.40.50.2300">
    <property type="match status" value="1"/>
</dbReference>
<name>A0ABY4NXQ6_9PSEU</name>
<sequence length="272" mass="29703">MSGMLTQGWESDNSQFHARRRACLSAGGRRAGRLAVLLVERDTDLVRELLDALAGQPVEVKACADPAEALLQVGRTCPDVVVVGPGGGRLDAAEFLTILRADDPDLPVVAAAGPGSGDFAVRATELGATAVVPRPYRPRELLRLLRSFAPRPDQVDLRPLPIDLGRLRVDGAVPQFWLDGRTVPLPPMEFLLLRYFAERVGAVLTRKELLQAVWGDRGAATHSNTLSVHVLRLRKRLGDDEADPQWIKVVRGLGYRFTVPGSEPRSPDVHPR</sequence>
<dbReference type="InterPro" id="IPR016032">
    <property type="entry name" value="Sig_transdc_resp-reg_C-effctor"/>
</dbReference>
<dbReference type="RefSeq" id="WP_094003114.1">
    <property type="nucleotide sequence ID" value="NZ_CP091196.1"/>
</dbReference>
<dbReference type="InterPro" id="IPR039420">
    <property type="entry name" value="WalR-like"/>
</dbReference>
<evidence type="ECO:0000256" key="6">
    <source>
        <dbReference type="PROSITE-ProRule" id="PRU00169"/>
    </source>
</evidence>
<dbReference type="Gene3D" id="1.10.10.10">
    <property type="entry name" value="Winged helix-like DNA-binding domain superfamily/Winged helix DNA-binding domain"/>
    <property type="match status" value="1"/>
</dbReference>
<gene>
    <name evidence="10" type="ORF">L1857_19385</name>
</gene>
<dbReference type="CDD" id="cd00156">
    <property type="entry name" value="REC"/>
    <property type="match status" value="1"/>
</dbReference>
<keyword evidence="4 7" id="KW-0238">DNA-binding</keyword>
<feature type="domain" description="OmpR/PhoB-type" evidence="9">
    <location>
        <begin position="159"/>
        <end position="259"/>
    </location>
</feature>
<feature type="domain" description="Response regulatory" evidence="8">
    <location>
        <begin position="35"/>
        <end position="149"/>
    </location>
</feature>
<dbReference type="InterPro" id="IPR001789">
    <property type="entry name" value="Sig_transdc_resp-reg_receiver"/>
</dbReference>
<evidence type="ECO:0000259" key="9">
    <source>
        <dbReference type="PROSITE" id="PS51755"/>
    </source>
</evidence>
<dbReference type="SMART" id="SM00448">
    <property type="entry name" value="REC"/>
    <property type="match status" value="1"/>
</dbReference>
<dbReference type="EMBL" id="CP091196">
    <property type="protein sequence ID" value="UQS24822.1"/>
    <property type="molecule type" value="Genomic_DNA"/>
</dbReference>
<evidence type="ECO:0000256" key="4">
    <source>
        <dbReference type="ARBA" id="ARBA00023125"/>
    </source>
</evidence>
<evidence type="ECO:0000313" key="10">
    <source>
        <dbReference type="EMBL" id="UQS24822.1"/>
    </source>
</evidence>
<proteinExistence type="predicted"/>
<dbReference type="SUPFAM" id="SSF52172">
    <property type="entry name" value="CheY-like"/>
    <property type="match status" value="1"/>
</dbReference>
<protein>
    <submittedName>
        <fullName evidence="10">Response regulator transcription factor</fullName>
    </submittedName>
</protein>
<dbReference type="PANTHER" id="PTHR48111">
    <property type="entry name" value="REGULATOR OF RPOS"/>
    <property type="match status" value="1"/>
</dbReference>
<dbReference type="InterPro" id="IPR011006">
    <property type="entry name" value="CheY-like_superfamily"/>
</dbReference>
<dbReference type="InterPro" id="IPR036388">
    <property type="entry name" value="WH-like_DNA-bd_sf"/>
</dbReference>
<evidence type="ECO:0000256" key="2">
    <source>
        <dbReference type="ARBA" id="ARBA00023012"/>
    </source>
</evidence>
<keyword evidence="1" id="KW-0597">Phosphoprotein</keyword>
<evidence type="ECO:0000313" key="11">
    <source>
        <dbReference type="Proteomes" id="UP000830158"/>
    </source>
</evidence>
<keyword evidence="5" id="KW-0804">Transcription</keyword>
<dbReference type="SMART" id="SM00862">
    <property type="entry name" value="Trans_reg_C"/>
    <property type="match status" value="1"/>
</dbReference>
<dbReference type="PROSITE" id="PS50110">
    <property type="entry name" value="RESPONSE_REGULATORY"/>
    <property type="match status" value="1"/>
</dbReference>
<organism evidence="10 11">
    <name type="scientific">Amycolatopsis thermalba</name>
    <dbReference type="NCBI Taxonomy" id="944492"/>
    <lineage>
        <taxon>Bacteria</taxon>
        <taxon>Bacillati</taxon>
        <taxon>Actinomycetota</taxon>
        <taxon>Actinomycetes</taxon>
        <taxon>Pseudonocardiales</taxon>
        <taxon>Pseudonocardiaceae</taxon>
        <taxon>Amycolatopsis</taxon>
    </lineage>
</organism>
<evidence type="ECO:0000256" key="3">
    <source>
        <dbReference type="ARBA" id="ARBA00023015"/>
    </source>
</evidence>